<dbReference type="InterPro" id="IPR050927">
    <property type="entry name" value="TRPM"/>
</dbReference>
<dbReference type="CDD" id="cd09917">
    <property type="entry name" value="F-box_SF"/>
    <property type="match status" value="1"/>
</dbReference>
<dbReference type="AlphaFoldDB" id="A0A2A2JJZ8"/>
<keyword evidence="2" id="KW-0812">Transmembrane</keyword>
<organism evidence="4 5">
    <name type="scientific">Diploscapter pachys</name>
    <dbReference type="NCBI Taxonomy" id="2018661"/>
    <lineage>
        <taxon>Eukaryota</taxon>
        <taxon>Metazoa</taxon>
        <taxon>Ecdysozoa</taxon>
        <taxon>Nematoda</taxon>
        <taxon>Chromadorea</taxon>
        <taxon>Rhabditida</taxon>
        <taxon>Rhabditina</taxon>
        <taxon>Rhabditomorpha</taxon>
        <taxon>Rhabditoidea</taxon>
        <taxon>Rhabditidae</taxon>
        <taxon>Diploscapter</taxon>
    </lineage>
</organism>
<reference evidence="4 5" key="1">
    <citation type="journal article" date="2017" name="Curr. Biol.">
        <title>Genome architecture and evolution of a unichromosomal asexual nematode.</title>
        <authorList>
            <person name="Fradin H."/>
            <person name="Zegar C."/>
            <person name="Gutwein M."/>
            <person name="Lucas J."/>
            <person name="Kovtun M."/>
            <person name="Corcoran D."/>
            <person name="Baugh L.R."/>
            <person name="Kiontke K."/>
            <person name="Gunsalus K."/>
            <person name="Fitch D.H."/>
            <person name="Piano F."/>
        </authorList>
    </citation>
    <scope>NUCLEOTIDE SEQUENCE [LARGE SCALE GENOMIC DNA]</scope>
    <source>
        <strain evidence="4">PF1309</strain>
    </source>
</reference>
<keyword evidence="2" id="KW-1133">Transmembrane helix</keyword>
<dbReference type="GO" id="GO:0005886">
    <property type="term" value="C:plasma membrane"/>
    <property type="evidence" value="ECO:0007669"/>
    <property type="project" value="TreeGrafter"/>
</dbReference>
<evidence type="ECO:0000256" key="1">
    <source>
        <dbReference type="SAM" id="MobiDB-lite"/>
    </source>
</evidence>
<evidence type="ECO:0000313" key="5">
    <source>
        <dbReference type="Proteomes" id="UP000218231"/>
    </source>
</evidence>
<keyword evidence="5" id="KW-1185">Reference proteome</keyword>
<comment type="caution">
    <text evidence="4">The sequence shown here is derived from an EMBL/GenBank/DDBJ whole genome shotgun (WGS) entry which is preliminary data.</text>
</comment>
<feature type="transmembrane region" description="Helical" evidence="2">
    <location>
        <begin position="649"/>
        <end position="668"/>
    </location>
</feature>
<feature type="transmembrane region" description="Helical" evidence="2">
    <location>
        <begin position="831"/>
        <end position="853"/>
    </location>
</feature>
<evidence type="ECO:0000259" key="3">
    <source>
        <dbReference type="PROSITE" id="PS50181"/>
    </source>
</evidence>
<gene>
    <name evidence="4" type="ORF">WR25_11521</name>
</gene>
<dbReference type="PROSITE" id="PS50181">
    <property type="entry name" value="FBOX"/>
    <property type="match status" value="1"/>
</dbReference>
<dbReference type="EMBL" id="LIAE01010387">
    <property type="protein sequence ID" value="PAV62060.1"/>
    <property type="molecule type" value="Genomic_DNA"/>
</dbReference>
<dbReference type="GO" id="GO:0005261">
    <property type="term" value="F:monoatomic cation channel activity"/>
    <property type="evidence" value="ECO:0007669"/>
    <property type="project" value="TreeGrafter"/>
</dbReference>
<feature type="transmembrane region" description="Helical" evidence="2">
    <location>
        <begin position="922"/>
        <end position="943"/>
    </location>
</feature>
<dbReference type="Proteomes" id="UP000218231">
    <property type="component" value="Unassembled WGS sequence"/>
</dbReference>
<feature type="transmembrane region" description="Helical" evidence="2">
    <location>
        <begin position="785"/>
        <end position="811"/>
    </location>
</feature>
<dbReference type="SUPFAM" id="SSF81383">
    <property type="entry name" value="F-box domain"/>
    <property type="match status" value="1"/>
</dbReference>
<name>A0A2A2JJZ8_9BILA</name>
<accession>A0A2A2JJZ8</accession>
<feature type="region of interest" description="Disordered" evidence="1">
    <location>
        <begin position="369"/>
        <end position="392"/>
    </location>
</feature>
<feature type="domain" description="F-box" evidence="3">
    <location>
        <begin position="1"/>
        <end position="46"/>
    </location>
</feature>
<dbReference type="SMART" id="SM00256">
    <property type="entry name" value="FBOX"/>
    <property type="match status" value="1"/>
</dbReference>
<dbReference type="PANTHER" id="PTHR13800:SF36">
    <property type="entry name" value="ION_TRANS DOMAIN-CONTAINING PROTEIN-RELATED"/>
    <property type="match status" value="1"/>
</dbReference>
<dbReference type="OrthoDB" id="5869674at2759"/>
<dbReference type="PANTHER" id="PTHR13800">
    <property type="entry name" value="TRANSIENT RECEPTOR POTENTIAL CATION CHANNEL, SUBFAMILY M, MEMBER 6"/>
    <property type="match status" value="1"/>
</dbReference>
<feature type="transmembrane region" description="Helical" evidence="2">
    <location>
        <begin position="751"/>
        <end position="773"/>
    </location>
</feature>
<feature type="compositionally biased region" description="Basic and acidic residues" evidence="1">
    <location>
        <begin position="369"/>
        <end position="382"/>
    </location>
</feature>
<protein>
    <recommendedName>
        <fullName evidence="3">F-box domain-containing protein</fullName>
    </recommendedName>
</protein>
<evidence type="ECO:0000313" key="4">
    <source>
        <dbReference type="EMBL" id="PAV62060.1"/>
    </source>
</evidence>
<evidence type="ECO:0000256" key="2">
    <source>
        <dbReference type="SAM" id="Phobius"/>
    </source>
</evidence>
<keyword evidence="2" id="KW-0472">Membrane</keyword>
<sequence>MLESFPVEILLDCFGYLPYRDLLQITNVNRRIRNVILYERSKLKTRCSRPLIANICLTECLDCPGAQIRNKPGFKERFILECTVTSCNNVKTTFHYGISSLHCHHKVDTFGEEALENGRSIGHVPLQKLADTLNSIRDSSFHPNYVWNENNFLERSEAVAYAQDILSLINLNCVIKELNLIYMKKNTFREFSDVLVQLNDNWSRNGKLTWNNVNSSEYFIENLLASPLFTRYDNKIIHLTGSISKDLLDKFFSHTNHKVKYLELSDDFSLINEELFVKLDSRKLTIYGQMPNIGILTIAGKIREKIFTTIHQARGRSGKPKIRKILRHMNECLNDVLKMDIEEIYRNDESMGKLVLCGFFGITQMKEPVRKEDSKNHNESTRTRSRHNSQAKVPDYYHTNPRVECRFPLYTDILVAFICHCQACTFKKIHESSFQTRFEDVKEFFEKRAIELVEELYEEDADSASAALEIDYEKLLMKKDENPTDERIQLSTRNTCCCCFSSTCCEEDREFYNKNTMAVKGCCSKAPKYYDKKKRYNTELLAIAYKARCKRFFSTYAAYRLLEERWVGGSKLKSARTRWTFLKFWRLFPAENEVRQHSGKWQPSNNIDISRPLEEKHANDFEENMTFRQKWQTFGREITKYYFTVNSKYSFHLAMRIIYIILYAYTLVTKNGRYIDGRFKFDLKSYLVSYSEMFIAAVQMSQLAEAVIYVYRNRKEPPEENPNDPKSSLTQLKNWASRLFKSLDNYYERHTFSVCRNGVIALNGAIAFVAILLKPIDIITNDEKVFYILSSICEVLFHISFIFATASLVRYFSIYDFFAAIYNAIAKMLKIILKFSLLLAVFWAVFGIINISLSEKIQYPDPDSNVSSLWLIFSSGSFEIFGEIDEKLRNGILTTCRSNISYSQLLDNSTTDIDIRCFFRTCLIPIAAFTYIFLSSILLINILTSQLTPLRLCTSVYWKCLDRLTGRLWGVVRPVMNMEGERQRIIKLMKESAEASHQPTK</sequence>
<dbReference type="GO" id="GO:0030001">
    <property type="term" value="P:metal ion transport"/>
    <property type="evidence" value="ECO:0007669"/>
    <property type="project" value="TreeGrafter"/>
</dbReference>
<dbReference type="InterPro" id="IPR036047">
    <property type="entry name" value="F-box-like_dom_sf"/>
</dbReference>
<dbReference type="InterPro" id="IPR001810">
    <property type="entry name" value="F-box_dom"/>
</dbReference>
<proteinExistence type="predicted"/>